<comment type="caution">
    <text evidence="1">The sequence shown here is derived from an EMBL/GenBank/DDBJ whole genome shotgun (WGS) entry which is preliminary data.</text>
</comment>
<dbReference type="RefSeq" id="WP_344977065.1">
    <property type="nucleotide sequence ID" value="NZ_BAAAVI010000043.1"/>
</dbReference>
<proteinExistence type="predicted"/>
<gene>
    <name evidence="1" type="ORF">GCM10010517_52970</name>
</gene>
<reference evidence="1 2" key="1">
    <citation type="journal article" date="2019" name="Int. J. Syst. Evol. Microbiol.">
        <title>The Global Catalogue of Microorganisms (GCM) 10K type strain sequencing project: providing services to taxonomists for standard genome sequencing and annotation.</title>
        <authorList>
            <consortium name="The Broad Institute Genomics Platform"/>
            <consortium name="The Broad Institute Genome Sequencing Center for Infectious Disease"/>
            <person name="Wu L."/>
            <person name="Ma J."/>
        </authorList>
    </citation>
    <scope>NUCLEOTIDE SEQUENCE [LARGE SCALE GENOMIC DNA]</scope>
    <source>
        <strain evidence="1 2">JCM 6242</strain>
    </source>
</reference>
<evidence type="ECO:0000313" key="2">
    <source>
        <dbReference type="Proteomes" id="UP001500831"/>
    </source>
</evidence>
<organism evidence="1 2">
    <name type="scientific">Streptosporangium fragile</name>
    <dbReference type="NCBI Taxonomy" id="46186"/>
    <lineage>
        <taxon>Bacteria</taxon>
        <taxon>Bacillati</taxon>
        <taxon>Actinomycetota</taxon>
        <taxon>Actinomycetes</taxon>
        <taxon>Streptosporangiales</taxon>
        <taxon>Streptosporangiaceae</taxon>
        <taxon>Streptosporangium</taxon>
    </lineage>
</organism>
<dbReference type="EMBL" id="BAAAVI010000043">
    <property type="protein sequence ID" value="GAA2888907.1"/>
    <property type="molecule type" value="Genomic_DNA"/>
</dbReference>
<keyword evidence="2" id="KW-1185">Reference proteome</keyword>
<dbReference type="Proteomes" id="UP001500831">
    <property type="component" value="Unassembled WGS sequence"/>
</dbReference>
<accession>A0ABN3W312</accession>
<name>A0ABN3W312_9ACTN</name>
<evidence type="ECO:0000313" key="1">
    <source>
        <dbReference type="EMBL" id="GAA2888907.1"/>
    </source>
</evidence>
<protein>
    <submittedName>
        <fullName evidence="1">Uncharacterized protein</fullName>
    </submittedName>
</protein>
<sequence>MDGVKSALRVKGELKITDAEKGPTHPGRTRQEVERFPADPDALLERFRTLERERATLSLCQPNCPAGTAADVKAFGAIGWYMKYGPLIPSDTAAAMYRALAKIPNVKIEENATDMDGRRGVGVVLDLGEAGKQYYILAPGDYRYLGTKIVDGGETSGMSVLASGIVDEAGQVP</sequence>